<comment type="caution">
    <text evidence="2">The sequence shown here is derived from an EMBL/GenBank/DDBJ whole genome shotgun (WGS) entry which is preliminary data.</text>
</comment>
<dbReference type="EMBL" id="LWBS01000044">
    <property type="protein sequence ID" value="OAP96563.1"/>
    <property type="molecule type" value="Genomic_DNA"/>
</dbReference>
<protein>
    <submittedName>
        <fullName evidence="2">Uncharacterized protein</fullName>
    </submittedName>
</protein>
<organism evidence="2">
    <name type="scientific">Rhizobium leguminosarum</name>
    <dbReference type="NCBI Taxonomy" id="384"/>
    <lineage>
        <taxon>Bacteria</taxon>
        <taxon>Pseudomonadati</taxon>
        <taxon>Pseudomonadota</taxon>
        <taxon>Alphaproteobacteria</taxon>
        <taxon>Hyphomicrobiales</taxon>
        <taxon>Rhizobiaceae</taxon>
        <taxon>Rhizobium/Agrobacterium group</taxon>
        <taxon>Rhizobium</taxon>
    </lineage>
</organism>
<evidence type="ECO:0000313" key="1">
    <source>
        <dbReference type="EMBL" id="NEI34346.1"/>
    </source>
</evidence>
<dbReference type="AlphaFoldDB" id="A0A179BZH3"/>
<accession>A0A179BZH3</accession>
<reference evidence="1 3" key="2">
    <citation type="submission" date="2019-12" db="EMBL/GenBank/DDBJ databases">
        <title>Rhizobium genotypes associated with high levels of biological nitrogen fixation by grain legumes in a temperate-maritime cropping system.</title>
        <authorList>
            <person name="Maluk M."/>
            <person name="Francesc Ferrando Molina F."/>
            <person name="Lopez Del Egido L."/>
            <person name="Lafos M."/>
            <person name="Langarica-Fuentes A."/>
            <person name="Gebre Yohannes G."/>
            <person name="Young M.W."/>
            <person name="Martin P."/>
            <person name="Gantlett R."/>
            <person name="Kenicer G."/>
            <person name="Hawes C."/>
            <person name="Begg G.S."/>
            <person name="Quilliam R.S."/>
            <person name="Squire G.R."/>
            <person name="Poole P.S."/>
            <person name="Young P.W."/>
            <person name="Iannetta P.M."/>
            <person name="James E.K."/>
        </authorList>
    </citation>
    <scope>NUCLEOTIDE SEQUENCE [LARGE SCALE GENOMIC DNA]</scope>
    <source>
        <strain evidence="1 3">JHI1096</strain>
    </source>
</reference>
<reference evidence="2" key="1">
    <citation type="submission" date="2016-04" db="EMBL/GenBank/DDBJ databases">
        <title>Fast-growing isolate from the root nodules of Vavilovia formosa.</title>
        <authorList>
            <person name="Kimeklis A."/>
            <person name="Safronova V."/>
            <person name="Belimov A."/>
            <person name="Andronov E."/>
        </authorList>
    </citation>
    <scope>NUCLEOTIDE SEQUENCE [LARGE SCALE GENOMIC DNA]</scope>
    <source>
        <strain evidence="2">Vaf-46</strain>
    </source>
</reference>
<evidence type="ECO:0000313" key="3">
    <source>
        <dbReference type="Proteomes" id="UP000471560"/>
    </source>
</evidence>
<sequence>MVRSQEATITDAERPGPSDQLSSVFEFARRYHLAKREENRLLMLYGPTASLHVLLANAQRHSLIS</sequence>
<dbReference type="Proteomes" id="UP000471560">
    <property type="component" value="Unassembled WGS sequence"/>
</dbReference>
<proteinExistence type="predicted"/>
<dbReference type="EMBL" id="WUEZ01000009">
    <property type="protein sequence ID" value="NEI34346.1"/>
    <property type="molecule type" value="Genomic_DNA"/>
</dbReference>
<name>A0A179BZH3_RHILE</name>
<evidence type="ECO:0000313" key="2">
    <source>
        <dbReference type="EMBL" id="OAP96563.1"/>
    </source>
</evidence>
<gene>
    <name evidence="2" type="ORF">A4U53_13910</name>
    <name evidence="1" type="ORF">GR204_10095</name>
</gene>
<dbReference type="RefSeq" id="WP_064245786.1">
    <property type="nucleotide sequence ID" value="NZ_CAXUSC020000004.1"/>
</dbReference>